<gene>
    <name evidence="1" type="ORF">CEP52_009269</name>
</gene>
<accession>A0A428TDR5</accession>
<name>A0A428TDR5_9HYPO</name>
<reference evidence="1 2" key="1">
    <citation type="submission" date="2017-06" db="EMBL/GenBank/DDBJ databases">
        <title>Comparative genomic analysis of Ambrosia Fusariam Clade fungi.</title>
        <authorList>
            <person name="Stajich J.E."/>
            <person name="Carrillo J."/>
            <person name="Kijimoto T."/>
            <person name="Eskalen A."/>
            <person name="O'Donnell K."/>
            <person name="Kasson M."/>
        </authorList>
    </citation>
    <scope>NUCLEOTIDE SEQUENCE [LARGE SCALE GENOMIC DNA]</scope>
    <source>
        <strain evidence="1 2">NRRL62579</strain>
    </source>
</reference>
<evidence type="ECO:0000313" key="1">
    <source>
        <dbReference type="EMBL" id="RSM00184.1"/>
    </source>
</evidence>
<proteinExistence type="predicted"/>
<organism evidence="1 2">
    <name type="scientific">Fusarium oligoseptatum</name>
    <dbReference type="NCBI Taxonomy" id="2604345"/>
    <lineage>
        <taxon>Eukaryota</taxon>
        <taxon>Fungi</taxon>
        <taxon>Dikarya</taxon>
        <taxon>Ascomycota</taxon>
        <taxon>Pezizomycotina</taxon>
        <taxon>Sordariomycetes</taxon>
        <taxon>Hypocreomycetidae</taxon>
        <taxon>Hypocreales</taxon>
        <taxon>Nectriaceae</taxon>
        <taxon>Fusarium</taxon>
        <taxon>Fusarium solani species complex</taxon>
    </lineage>
</organism>
<keyword evidence="2" id="KW-1185">Reference proteome</keyword>
<sequence>MFLKEKAESSNSLASFLFPFPSSFSISGIEWQSRFFLTRSRWVSFINIWVPSLTRLGSIPYQFVDITNKLRAGEKKPKKSQSYLKSVREYRFTPLLQQANIPFIALELDSLLSTNKLCCCLSIANSRLCSLSVSILYS</sequence>
<protein>
    <submittedName>
        <fullName evidence="1">Uncharacterized protein</fullName>
    </submittedName>
</protein>
<evidence type="ECO:0000313" key="2">
    <source>
        <dbReference type="Proteomes" id="UP000287144"/>
    </source>
</evidence>
<dbReference type="Proteomes" id="UP000287144">
    <property type="component" value="Unassembled WGS sequence"/>
</dbReference>
<comment type="caution">
    <text evidence="1">The sequence shown here is derived from an EMBL/GenBank/DDBJ whole genome shotgun (WGS) entry which is preliminary data.</text>
</comment>
<dbReference type="AlphaFoldDB" id="A0A428TDR5"/>
<dbReference type="EMBL" id="NKCK01000096">
    <property type="protein sequence ID" value="RSM00184.1"/>
    <property type="molecule type" value="Genomic_DNA"/>
</dbReference>